<dbReference type="CDD" id="cd01392">
    <property type="entry name" value="HTH_LacI"/>
    <property type="match status" value="1"/>
</dbReference>
<dbReference type="InterPro" id="IPR046335">
    <property type="entry name" value="LacI/GalR-like_sensor"/>
</dbReference>
<sequence>MSSEVRGARRGVKGHPKSGPSIGDVARLAGVSSQTVSRVSTGSEPVKAETRERVLDAMRQLGYAPNLAARALRQGNFRSIGLIAHQVIRTGESKTIEAVIEAARLEGYSVSLVDVETPSSSDVSEAVQHLSHQAIDGLIIIRAETATPAALALPPTMPVAVSDSRFIGHHPAVGADQIGGSRAAVQHLLDLGHATVHHIAGPADSGPADLRATAWRQTLTSAGREVQEPFGGDWSAEAGYTIGSEIAQRDDVTAVFAANDEMAAGLIHALHEAGRRVPDDVSVVGFDDIDLAAHLWPPLTTVRQEFHQIGHDLVEVIMRQLGGREQLTGYHGTVPAPLIVRQSTAAPRKRRRTRR</sequence>
<organism evidence="6 7">
    <name type="scientific">Kribbella soli</name>
    <dbReference type="NCBI Taxonomy" id="1124743"/>
    <lineage>
        <taxon>Bacteria</taxon>
        <taxon>Bacillati</taxon>
        <taxon>Actinomycetota</taxon>
        <taxon>Actinomycetes</taxon>
        <taxon>Propionibacteriales</taxon>
        <taxon>Kribbellaceae</taxon>
        <taxon>Kribbella</taxon>
    </lineage>
</organism>
<dbReference type="Pfam" id="PF13377">
    <property type="entry name" value="Peripla_BP_3"/>
    <property type="match status" value="1"/>
</dbReference>
<name>A0A4R0HB99_9ACTN</name>
<dbReference type="Pfam" id="PF00356">
    <property type="entry name" value="LacI"/>
    <property type="match status" value="1"/>
</dbReference>
<dbReference type="GO" id="GO:0000976">
    <property type="term" value="F:transcription cis-regulatory region binding"/>
    <property type="evidence" value="ECO:0007669"/>
    <property type="project" value="TreeGrafter"/>
</dbReference>
<dbReference type="InterPro" id="IPR010982">
    <property type="entry name" value="Lambda_DNA-bd_dom_sf"/>
</dbReference>
<proteinExistence type="predicted"/>
<feature type="region of interest" description="Disordered" evidence="4">
    <location>
        <begin position="1"/>
        <end position="24"/>
    </location>
</feature>
<protein>
    <submittedName>
        <fullName evidence="6">LacI family DNA-binding transcriptional regulator</fullName>
    </submittedName>
</protein>
<dbReference type="PROSITE" id="PS50932">
    <property type="entry name" value="HTH_LACI_2"/>
    <property type="match status" value="1"/>
</dbReference>
<keyword evidence="2 6" id="KW-0238">DNA-binding</keyword>
<dbReference type="InterPro" id="IPR000843">
    <property type="entry name" value="HTH_LacI"/>
</dbReference>
<evidence type="ECO:0000256" key="4">
    <source>
        <dbReference type="SAM" id="MobiDB-lite"/>
    </source>
</evidence>
<dbReference type="InterPro" id="IPR028082">
    <property type="entry name" value="Peripla_BP_I"/>
</dbReference>
<dbReference type="EMBL" id="SJJZ01000002">
    <property type="protein sequence ID" value="TCC08325.1"/>
    <property type="molecule type" value="Genomic_DNA"/>
</dbReference>
<dbReference type="SMART" id="SM00354">
    <property type="entry name" value="HTH_LACI"/>
    <property type="match status" value="1"/>
</dbReference>
<evidence type="ECO:0000256" key="2">
    <source>
        <dbReference type="ARBA" id="ARBA00023125"/>
    </source>
</evidence>
<gene>
    <name evidence="6" type="ORF">E0H45_20750</name>
</gene>
<dbReference type="RefSeq" id="WP_131339653.1">
    <property type="nucleotide sequence ID" value="NZ_SJJZ01000002.1"/>
</dbReference>
<keyword evidence="7" id="KW-1185">Reference proteome</keyword>
<keyword evidence="1" id="KW-0805">Transcription regulation</keyword>
<evidence type="ECO:0000256" key="3">
    <source>
        <dbReference type="ARBA" id="ARBA00023163"/>
    </source>
</evidence>
<dbReference type="SUPFAM" id="SSF47413">
    <property type="entry name" value="lambda repressor-like DNA-binding domains"/>
    <property type="match status" value="1"/>
</dbReference>
<dbReference type="OrthoDB" id="9785139at2"/>
<evidence type="ECO:0000256" key="1">
    <source>
        <dbReference type="ARBA" id="ARBA00023015"/>
    </source>
</evidence>
<dbReference type="Gene3D" id="1.10.260.40">
    <property type="entry name" value="lambda repressor-like DNA-binding domains"/>
    <property type="match status" value="1"/>
</dbReference>
<dbReference type="Proteomes" id="UP000292346">
    <property type="component" value="Unassembled WGS sequence"/>
</dbReference>
<accession>A0A4R0HB99</accession>
<reference evidence="6 7" key="1">
    <citation type="submission" date="2019-02" db="EMBL/GenBank/DDBJ databases">
        <title>Kribbella capetownensis sp. nov. and Kribbella speibonae sp. nov., isolated from soil.</title>
        <authorList>
            <person name="Curtis S.M."/>
            <person name="Norton I."/>
            <person name="Everest G.J."/>
            <person name="Meyers P.R."/>
        </authorList>
    </citation>
    <scope>NUCLEOTIDE SEQUENCE [LARGE SCALE GENOMIC DNA]</scope>
    <source>
        <strain evidence="6 7">KCTC 29219</strain>
    </source>
</reference>
<dbReference type="AlphaFoldDB" id="A0A4R0HB99"/>
<evidence type="ECO:0000259" key="5">
    <source>
        <dbReference type="PROSITE" id="PS50932"/>
    </source>
</evidence>
<keyword evidence="3" id="KW-0804">Transcription</keyword>
<dbReference type="PANTHER" id="PTHR30146:SF153">
    <property type="entry name" value="LACTOSE OPERON REPRESSOR"/>
    <property type="match status" value="1"/>
</dbReference>
<dbReference type="PANTHER" id="PTHR30146">
    <property type="entry name" value="LACI-RELATED TRANSCRIPTIONAL REPRESSOR"/>
    <property type="match status" value="1"/>
</dbReference>
<comment type="caution">
    <text evidence="6">The sequence shown here is derived from an EMBL/GenBank/DDBJ whole genome shotgun (WGS) entry which is preliminary data.</text>
</comment>
<feature type="domain" description="HTH lacI-type" evidence="5">
    <location>
        <begin position="20"/>
        <end position="74"/>
    </location>
</feature>
<dbReference type="Gene3D" id="3.40.50.2300">
    <property type="match status" value="2"/>
</dbReference>
<dbReference type="CDD" id="cd01574">
    <property type="entry name" value="PBP1_LacI"/>
    <property type="match status" value="1"/>
</dbReference>
<evidence type="ECO:0000313" key="6">
    <source>
        <dbReference type="EMBL" id="TCC08325.1"/>
    </source>
</evidence>
<dbReference type="GO" id="GO:0003700">
    <property type="term" value="F:DNA-binding transcription factor activity"/>
    <property type="evidence" value="ECO:0007669"/>
    <property type="project" value="TreeGrafter"/>
</dbReference>
<evidence type="ECO:0000313" key="7">
    <source>
        <dbReference type="Proteomes" id="UP000292346"/>
    </source>
</evidence>
<dbReference type="SUPFAM" id="SSF53822">
    <property type="entry name" value="Periplasmic binding protein-like I"/>
    <property type="match status" value="1"/>
</dbReference>